<evidence type="ECO:0000313" key="2">
    <source>
        <dbReference type="Proteomes" id="UP000195105"/>
    </source>
</evidence>
<name>A0A243S5K2_9ACTN</name>
<dbReference type="EMBL" id="NGFN01000071">
    <property type="protein sequence ID" value="OUD02587.1"/>
    <property type="molecule type" value="Genomic_DNA"/>
</dbReference>
<comment type="caution">
    <text evidence="1">The sequence shown here is derived from an EMBL/GenBank/DDBJ whole genome shotgun (WGS) entry which is preliminary data.</text>
</comment>
<accession>A0A243S5K2</accession>
<proteinExistence type="predicted"/>
<dbReference type="Proteomes" id="UP000195105">
    <property type="component" value="Unassembled WGS sequence"/>
</dbReference>
<gene>
    <name evidence="1" type="ORF">CA983_14250</name>
</gene>
<organism evidence="1 2">
    <name type="scientific">Streptomyces swartbergensis</name>
    <dbReference type="NCBI Taxonomy" id="487165"/>
    <lineage>
        <taxon>Bacteria</taxon>
        <taxon>Bacillati</taxon>
        <taxon>Actinomycetota</taxon>
        <taxon>Actinomycetes</taxon>
        <taxon>Kitasatosporales</taxon>
        <taxon>Streptomycetaceae</taxon>
        <taxon>Streptomyces</taxon>
    </lineage>
</organism>
<sequence>MVAVLGTIGTVLGGWFVSRATSQAAAATARANEAAARAAAEPDATRAGLEVLQASLTQVAKENQETRAELVGLRALLRAYSWTVDRLITRMDRAGITPSPDDVHELVREHLGTGQ</sequence>
<dbReference type="AlphaFoldDB" id="A0A243S5K2"/>
<reference evidence="1 2" key="1">
    <citation type="submission" date="2017-05" db="EMBL/GenBank/DDBJ databases">
        <title>Biotechnological potential of actinobacteria isolated from South African environments.</title>
        <authorList>
            <person name="Le Roes-Hill M."/>
            <person name="Prins A."/>
            <person name="Durrell K.A."/>
        </authorList>
    </citation>
    <scope>NUCLEOTIDE SEQUENCE [LARGE SCALE GENOMIC DNA]</scope>
    <source>
        <strain evidence="1 2">HMC13</strain>
    </source>
</reference>
<protein>
    <submittedName>
        <fullName evidence="1">Uncharacterized protein</fullName>
    </submittedName>
</protein>
<evidence type="ECO:0000313" key="1">
    <source>
        <dbReference type="EMBL" id="OUD02587.1"/>
    </source>
</evidence>
<keyword evidence="2" id="KW-1185">Reference proteome</keyword>